<gene>
    <name evidence="8" type="ORF">CWI69_06165</name>
</gene>
<protein>
    <submittedName>
        <fullName evidence="8">GlsB/YeaQ/YmgE family stress response membrane protein</fullName>
    </submittedName>
</protein>
<evidence type="ECO:0000256" key="3">
    <source>
        <dbReference type="ARBA" id="ARBA00022475"/>
    </source>
</evidence>
<dbReference type="Pfam" id="PF04226">
    <property type="entry name" value="Transgly_assoc"/>
    <property type="match status" value="1"/>
</dbReference>
<evidence type="ECO:0000256" key="2">
    <source>
        <dbReference type="ARBA" id="ARBA00011006"/>
    </source>
</evidence>
<keyword evidence="4 7" id="KW-0812">Transmembrane</keyword>
<dbReference type="GO" id="GO:0005886">
    <property type="term" value="C:plasma membrane"/>
    <property type="evidence" value="ECO:0007669"/>
    <property type="project" value="UniProtKB-SubCell"/>
</dbReference>
<feature type="transmembrane region" description="Helical" evidence="7">
    <location>
        <begin position="56"/>
        <end position="78"/>
    </location>
</feature>
<dbReference type="InterPro" id="IPR007341">
    <property type="entry name" value="Transgly_assoc"/>
</dbReference>
<reference evidence="9" key="1">
    <citation type="journal article" date="2018" name="Front. Microbiol.">
        <title>Genome-Based Analysis Reveals the Taxonomy and Diversity of the Family Idiomarinaceae.</title>
        <authorList>
            <person name="Liu Y."/>
            <person name="Lai Q."/>
            <person name="Shao Z."/>
        </authorList>
    </citation>
    <scope>NUCLEOTIDE SEQUENCE [LARGE SCALE GENOMIC DNA]</scope>
    <source>
        <strain evidence="9">BH195</strain>
    </source>
</reference>
<keyword evidence="5 7" id="KW-1133">Transmembrane helix</keyword>
<dbReference type="PANTHER" id="PTHR33884:SF3">
    <property type="entry name" value="UPF0410 PROTEIN YMGE"/>
    <property type="match status" value="1"/>
</dbReference>
<keyword evidence="9" id="KW-1185">Reference proteome</keyword>
<dbReference type="EMBL" id="PIPW01000002">
    <property type="protein sequence ID" value="RUO52620.1"/>
    <property type="molecule type" value="Genomic_DNA"/>
</dbReference>
<evidence type="ECO:0000256" key="6">
    <source>
        <dbReference type="ARBA" id="ARBA00023136"/>
    </source>
</evidence>
<comment type="subcellular location">
    <subcellularLocation>
        <location evidence="1">Cell membrane</location>
        <topology evidence="1">Multi-pass membrane protein</topology>
    </subcellularLocation>
</comment>
<evidence type="ECO:0000256" key="5">
    <source>
        <dbReference type="ARBA" id="ARBA00022989"/>
    </source>
</evidence>
<evidence type="ECO:0000256" key="1">
    <source>
        <dbReference type="ARBA" id="ARBA00004651"/>
    </source>
</evidence>
<name>A0A432XV69_9GAMM</name>
<comment type="caution">
    <text evidence="8">The sequence shown here is derived from an EMBL/GenBank/DDBJ whole genome shotgun (WGS) entry which is preliminary data.</text>
</comment>
<organism evidence="8 9">
    <name type="scientific">Pseudidiomarina halophila</name>
    <dbReference type="NCBI Taxonomy" id="1449799"/>
    <lineage>
        <taxon>Bacteria</taxon>
        <taxon>Pseudomonadati</taxon>
        <taxon>Pseudomonadota</taxon>
        <taxon>Gammaproteobacteria</taxon>
        <taxon>Alteromonadales</taxon>
        <taxon>Idiomarinaceae</taxon>
        <taxon>Pseudidiomarina</taxon>
    </lineage>
</organism>
<dbReference type="RefSeq" id="WP_126762956.1">
    <property type="nucleotide sequence ID" value="NZ_JBHLTZ010000012.1"/>
</dbReference>
<proteinExistence type="inferred from homology"/>
<keyword evidence="3" id="KW-1003">Cell membrane</keyword>
<evidence type="ECO:0000313" key="9">
    <source>
        <dbReference type="Proteomes" id="UP000287198"/>
    </source>
</evidence>
<feature type="transmembrane region" description="Helical" evidence="7">
    <location>
        <begin position="28"/>
        <end position="49"/>
    </location>
</feature>
<dbReference type="PANTHER" id="PTHR33884">
    <property type="entry name" value="UPF0410 PROTEIN YMGE"/>
    <property type="match status" value="1"/>
</dbReference>
<evidence type="ECO:0000313" key="8">
    <source>
        <dbReference type="EMBL" id="RUO52620.1"/>
    </source>
</evidence>
<sequence length="81" mass="8168">MSFLWFLLVGLIAGWLAGTLVKGGGFGILGNIVIGIIGAMLGGFLFSLLGLSSDGGLIGSIIVATIGAIVLLIIVRALKRA</sequence>
<evidence type="ECO:0000256" key="4">
    <source>
        <dbReference type="ARBA" id="ARBA00022692"/>
    </source>
</evidence>
<evidence type="ECO:0000256" key="7">
    <source>
        <dbReference type="SAM" id="Phobius"/>
    </source>
</evidence>
<comment type="similarity">
    <text evidence="2">Belongs to the UPF0410 family.</text>
</comment>
<dbReference type="Proteomes" id="UP000287198">
    <property type="component" value="Unassembled WGS sequence"/>
</dbReference>
<accession>A0A432XV69</accession>
<keyword evidence="6 7" id="KW-0472">Membrane</keyword>
<dbReference type="AlphaFoldDB" id="A0A432XV69"/>